<name>A0A7X9SAG3_9BACE</name>
<keyword evidence="6 8" id="KW-1133">Transmembrane helix</keyword>
<sequence>MSDKKIAFWFIALLSVLVLVPFLGETIFYSKGEPREAIVAYTMLESGNWILPMNYGVEIAYKPPFLYWTIAVISSILGGVSEFSARMPSALAFLAMQLVFFSFVAKRKNVKTAFLTSILLLSSFEVHRAAVACRLDMLQVSLIVISLCLLFRWDEKNCKGVPWLAVLLMACATLTKGPVGSIFPCLCIGIYQLLRGRSFGKAFFSLLGIGLLSLIPLGIWFWAAYQQGGEPFVNLMLEENTGRFFRKMSYESHENPLWYNFLTLIWGWIPWTLVLLVSLFGLKWKEMHVLPEGDSVGERLKKVWDKFRSQSPLQLFIWVVILTIFIFYCIPKSKRSVYLLPIYPFMGVLLAEYLLALAQRGAKVFKISAWIFAALAVLLTVTFFTVRLGLVPESIWGTGRHAAENIAFMNALQTVPLSFSKWLIVFLPLMSAACLLYTLLKCADARPLLYGVAGCMLCIFVALDGVYQPTVLAVKSDKHLAVRLNDLEPEEPVYSYGDWVKFYSINYYLGDRVRIFDMLHPAEGYVLVIDELQEKFLQNNQNAYRLDEVYRTPLRSCDMRKKVIVYKFSRK</sequence>
<dbReference type="GO" id="GO:0005886">
    <property type="term" value="C:plasma membrane"/>
    <property type="evidence" value="ECO:0007669"/>
    <property type="project" value="UniProtKB-SubCell"/>
</dbReference>
<gene>
    <name evidence="10" type="ORF">HF841_06405</name>
</gene>
<organism evidence="10 11">
    <name type="scientific">Bacteroides eggerthii</name>
    <dbReference type="NCBI Taxonomy" id="28111"/>
    <lineage>
        <taxon>Bacteria</taxon>
        <taxon>Pseudomonadati</taxon>
        <taxon>Bacteroidota</taxon>
        <taxon>Bacteroidia</taxon>
        <taxon>Bacteroidales</taxon>
        <taxon>Bacteroidaceae</taxon>
        <taxon>Bacteroides</taxon>
    </lineage>
</organism>
<feature type="transmembrane region" description="Helical" evidence="8">
    <location>
        <begin position="135"/>
        <end position="153"/>
    </location>
</feature>
<evidence type="ECO:0000256" key="4">
    <source>
        <dbReference type="ARBA" id="ARBA00022679"/>
    </source>
</evidence>
<feature type="transmembrane region" description="Helical" evidence="8">
    <location>
        <begin position="6"/>
        <end position="28"/>
    </location>
</feature>
<feature type="domain" description="Glycosyltransferase RgtA/B/C/D-like" evidence="9">
    <location>
        <begin position="62"/>
        <end position="220"/>
    </location>
</feature>
<keyword evidence="5 8" id="KW-0812">Transmembrane</keyword>
<feature type="transmembrane region" description="Helical" evidence="8">
    <location>
        <begin position="422"/>
        <end position="440"/>
    </location>
</feature>
<feature type="transmembrane region" description="Helical" evidence="8">
    <location>
        <begin position="257"/>
        <end position="282"/>
    </location>
</feature>
<keyword evidence="3 10" id="KW-0328">Glycosyltransferase</keyword>
<dbReference type="Pfam" id="PF13231">
    <property type="entry name" value="PMT_2"/>
    <property type="match status" value="1"/>
</dbReference>
<feature type="transmembrane region" description="Helical" evidence="8">
    <location>
        <begin position="165"/>
        <end position="191"/>
    </location>
</feature>
<dbReference type="GO" id="GO:0009103">
    <property type="term" value="P:lipopolysaccharide biosynthetic process"/>
    <property type="evidence" value="ECO:0007669"/>
    <property type="project" value="UniProtKB-ARBA"/>
</dbReference>
<feature type="transmembrane region" description="Helical" evidence="8">
    <location>
        <begin position="447"/>
        <end position="467"/>
    </location>
</feature>
<evidence type="ECO:0000256" key="5">
    <source>
        <dbReference type="ARBA" id="ARBA00022692"/>
    </source>
</evidence>
<dbReference type="InterPro" id="IPR050297">
    <property type="entry name" value="LipidA_mod_glycosyltrf_83"/>
</dbReference>
<evidence type="ECO:0000259" key="9">
    <source>
        <dbReference type="Pfam" id="PF13231"/>
    </source>
</evidence>
<evidence type="ECO:0000256" key="3">
    <source>
        <dbReference type="ARBA" id="ARBA00022676"/>
    </source>
</evidence>
<evidence type="ECO:0000256" key="8">
    <source>
        <dbReference type="SAM" id="Phobius"/>
    </source>
</evidence>
<feature type="transmembrane region" description="Helical" evidence="8">
    <location>
        <begin position="203"/>
        <end position="225"/>
    </location>
</feature>
<dbReference type="InterPro" id="IPR038731">
    <property type="entry name" value="RgtA/B/C-like"/>
</dbReference>
<feature type="transmembrane region" description="Helical" evidence="8">
    <location>
        <begin position="336"/>
        <end position="355"/>
    </location>
</feature>
<reference evidence="10 11" key="1">
    <citation type="submission" date="2020-04" db="EMBL/GenBank/DDBJ databases">
        <authorList>
            <person name="Hitch T.C.A."/>
            <person name="Wylensek D."/>
            <person name="Clavel T."/>
        </authorList>
    </citation>
    <scope>NUCLEOTIDE SEQUENCE [LARGE SCALE GENOMIC DNA]</scope>
    <source>
        <strain evidence="10 11">WCA3-601-WT-5E</strain>
    </source>
</reference>
<evidence type="ECO:0000256" key="1">
    <source>
        <dbReference type="ARBA" id="ARBA00004651"/>
    </source>
</evidence>
<dbReference type="RefSeq" id="WP_168947415.1">
    <property type="nucleotide sequence ID" value="NZ_JABAGL010000007.1"/>
</dbReference>
<evidence type="ECO:0000256" key="2">
    <source>
        <dbReference type="ARBA" id="ARBA00022475"/>
    </source>
</evidence>
<comment type="subcellular location">
    <subcellularLocation>
        <location evidence="1">Cell membrane</location>
        <topology evidence="1">Multi-pass membrane protein</topology>
    </subcellularLocation>
</comment>
<keyword evidence="4 10" id="KW-0808">Transferase</keyword>
<dbReference type="Proteomes" id="UP000520291">
    <property type="component" value="Unassembled WGS sequence"/>
</dbReference>
<feature type="transmembrane region" description="Helical" evidence="8">
    <location>
        <begin position="311"/>
        <end position="330"/>
    </location>
</feature>
<feature type="transmembrane region" description="Helical" evidence="8">
    <location>
        <begin position="367"/>
        <end position="386"/>
    </location>
</feature>
<dbReference type="PANTHER" id="PTHR33908:SF3">
    <property type="entry name" value="UNDECAPRENYL PHOSPHATE-ALPHA-4-AMINO-4-DEOXY-L-ARABINOSE ARABINOSYL TRANSFERASE"/>
    <property type="match status" value="1"/>
</dbReference>
<feature type="transmembrane region" description="Helical" evidence="8">
    <location>
        <begin position="87"/>
        <end position="105"/>
    </location>
</feature>
<evidence type="ECO:0000313" key="10">
    <source>
        <dbReference type="EMBL" id="NME85657.1"/>
    </source>
</evidence>
<dbReference type="AlphaFoldDB" id="A0A7X9SAG3"/>
<evidence type="ECO:0000256" key="6">
    <source>
        <dbReference type="ARBA" id="ARBA00022989"/>
    </source>
</evidence>
<evidence type="ECO:0000256" key="7">
    <source>
        <dbReference type="ARBA" id="ARBA00023136"/>
    </source>
</evidence>
<dbReference type="PANTHER" id="PTHR33908">
    <property type="entry name" value="MANNOSYLTRANSFERASE YKCB-RELATED"/>
    <property type="match status" value="1"/>
</dbReference>
<dbReference type="GO" id="GO:0010041">
    <property type="term" value="P:response to iron(III) ion"/>
    <property type="evidence" value="ECO:0007669"/>
    <property type="project" value="TreeGrafter"/>
</dbReference>
<keyword evidence="2" id="KW-1003">Cell membrane</keyword>
<comment type="caution">
    <text evidence="10">The sequence shown here is derived from an EMBL/GenBank/DDBJ whole genome shotgun (WGS) entry which is preliminary data.</text>
</comment>
<evidence type="ECO:0000313" key="11">
    <source>
        <dbReference type="Proteomes" id="UP000520291"/>
    </source>
</evidence>
<protein>
    <submittedName>
        <fullName evidence="10">Dolichyl-phosphate-mannose--protein mannosyltransferase</fullName>
    </submittedName>
</protein>
<dbReference type="EMBL" id="JABAGL010000007">
    <property type="protein sequence ID" value="NME85657.1"/>
    <property type="molecule type" value="Genomic_DNA"/>
</dbReference>
<accession>A0A7X9SAG3</accession>
<keyword evidence="7 8" id="KW-0472">Membrane</keyword>
<proteinExistence type="predicted"/>
<dbReference type="GO" id="GO:0016763">
    <property type="term" value="F:pentosyltransferase activity"/>
    <property type="evidence" value="ECO:0007669"/>
    <property type="project" value="TreeGrafter"/>
</dbReference>